<dbReference type="InterPro" id="IPR022121">
    <property type="entry name" value="Peptidase_M73_camelysin"/>
</dbReference>
<accession>A0ABV5Y1X5</accession>
<evidence type="ECO:0000313" key="2">
    <source>
        <dbReference type="EMBL" id="MFB9820991.1"/>
    </source>
</evidence>
<keyword evidence="1" id="KW-0472">Membrane</keyword>
<evidence type="ECO:0000256" key="1">
    <source>
        <dbReference type="SAM" id="Phobius"/>
    </source>
</evidence>
<proteinExistence type="predicted"/>
<protein>
    <submittedName>
        <fullName evidence="2">TasA family protein</fullName>
    </submittedName>
</protein>
<keyword evidence="1" id="KW-1133">Transmembrane helix</keyword>
<organism evidence="2 3">
    <name type="scientific">Arthrobacter ramosus</name>
    <dbReference type="NCBI Taxonomy" id="1672"/>
    <lineage>
        <taxon>Bacteria</taxon>
        <taxon>Bacillati</taxon>
        <taxon>Actinomycetota</taxon>
        <taxon>Actinomycetes</taxon>
        <taxon>Micrococcales</taxon>
        <taxon>Micrococcaceae</taxon>
        <taxon>Arthrobacter</taxon>
    </lineage>
</organism>
<name>A0ABV5Y1X5_ARTRM</name>
<dbReference type="NCBIfam" id="TIGR04088">
    <property type="entry name" value="cognate_SipW"/>
    <property type="match status" value="1"/>
</dbReference>
<dbReference type="InterPro" id="IPR023833">
    <property type="entry name" value="Signal_pept_SipW-depend-type"/>
</dbReference>
<keyword evidence="3" id="KW-1185">Reference proteome</keyword>
<evidence type="ECO:0000313" key="3">
    <source>
        <dbReference type="Proteomes" id="UP001589702"/>
    </source>
</evidence>
<feature type="transmembrane region" description="Helical" evidence="1">
    <location>
        <begin position="12"/>
        <end position="34"/>
    </location>
</feature>
<dbReference type="Pfam" id="PF12389">
    <property type="entry name" value="Peptidase_M73"/>
    <property type="match status" value="1"/>
</dbReference>
<dbReference type="Proteomes" id="UP001589702">
    <property type="component" value="Unassembled WGS sequence"/>
</dbReference>
<keyword evidence="1" id="KW-0812">Transmembrane</keyword>
<dbReference type="RefSeq" id="WP_234751686.1">
    <property type="nucleotide sequence ID" value="NZ_BAAAWN010000001.1"/>
</dbReference>
<comment type="caution">
    <text evidence="2">The sequence shown here is derived from an EMBL/GenBank/DDBJ whole genome shotgun (WGS) entry which is preliminary data.</text>
</comment>
<gene>
    <name evidence="2" type="ORF">ACFFP1_15955</name>
</gene>
<reference evidence="2 3" key="1">
    <citation type="submission" date="2024-09" db="EMBL/GenBank/DDBJ databases">
        <authorList>
            <person name="Sun Q."/>
            <person name="Mori K."/>
        </authorList>
    </citation>
    <scope>NUCLEOTIDE SEQUENCE [LARGE SCALE GENOMIC DNA]</scope>
    <source>
        <strain evidence="2 3">JCM 1334</strain>
    </source>
</reference>
<dbReference type="EMBL" id="JBHMBC010000025">
    <property type="protein sequence ID" value="MFB9820991.1"/>
    <property type="molecule type" value="Genomic_DNA"/>
</dbReference>
<sequence length="207" mass="20489">MGLNLKTTTGKVIASLALVGTAAGVAGLGTYGAFTSSTSASNTVASGTVNIALGASNTAGNRLSVAASGLVPGDTVQRTATLSNATGNQGLSAITLTTSALPTSKLDTDATNGLQMVIDNCSVPWTEAGTAPAYTYTCSGTTTSVLASHAVTGSNLALNNLSTVNAGQTDNLRVTLTLPSTADNTFQGLSSTVAFNFTGTQRTATSK</sequence>